<comment type="caution">
    <text evidence="2">The sequence shown here is derived from an EMBL/GenBank/DDBJ whole genome shotgun (WGS) entry which is preliminary data.</text>
</comment>
<feature type="transmembrane region" description="Helical" evidence="1">
    <location>
        <begin position="122"/>
        <end position="141"/>
    </location>
</feature>
<protein>
    <recommendedName>
        <fullName evidence="4">Major facilitator superfamily (MFS) profile domain-containing protein</fullName>
    </recommendedName>
</protein>
<feature type="transmembrane region" description="Helical" evidence="1">
    <location>
        <begin position="162"/>
        <end position="181"/>
    </location>
</feature>
<sequence>MRLPPGITLYFEISVPIGGGTKSQADKNQHAFSVQMWTWVADYWCINVPLKSVEELDAETWLVLCPRFGGTYATWTVLRFSRWHVAVLSWLSFFMLGSIYSFQILAPPLERYFAPYTGLSGFYGSTLVLGVVAAIVGPFVERRGPRTGMLLGSVLVDVMLSCYRYSALVGGGYGVVLLTAMSTLQKWFPDLRGFVSGLAIVSLGVGTGLWTKLSATLMHRSTNILDSVSNVDDEIGLTRVFLVQAITALLLFIVATMVMRTPPANFSVGGHDIHCVPVHTSSSRRMQHQHLQDEYFKVGMTLVNYSDHNTNTNTDSNTDNVYFEHVRALSLVQCIASSDFMWLYVAFAANVAPIVLVVPSLFDFATIVLHASSEDASTFVRYLFLATSIGRFSGPAASDVLIRVCYANPAFGRKLMFGLLLTIQAVATGLLVVATHGNDSGSGFRWPAYVLGFALGGGFAIMPALVTDMFGVFNTGTMYGLLLTSWSMGATGWGLVAATDVVSNESVASQLWALLVVAVVGVVVLPLVRTNTMDRFYRGYQLTMCDTVLVQVPSRQMRLDKKQRGWNNSTVDDSTASHHRWDFDELDRLSSSSCNSSVSPILASDGDYGKV</sequence>
<dbReference type="Proteomes" id="UP000285430">
    <property type="component" value="Unassembled WGS sequence"/>
</dbReference>
<feature type="transmembrane region" description="Helical" evidence="1">
    <location>
        <begin position="510"/>
        <end position="528"/>
    </location>
</feature>
<dbReference type="VEuPathDB" id="FungiDB:H257_09016"/>
<dbReference type="AlphaFoldDB" id="A0A418EU26"/>
<feature type="transmembrane region" description="Helical" evidence="1">
    <location>
        <begin position="341"/>
        <end position="362"/>
    </location>
</feature>
<keyword evidence="1" id="KW-0472">Membrane</keyword>
<gene>
    <name evidence="2" type="ORF">DYB37_009456</name>
</gene>
<dbReference type="SUPFAM" id="SSF103473">
    <property type="entry name" value="MFS general substrate transporter"/>
    <property type="match status" value="1"/>
</dbReference>
<feature type="transmembrane region" description="Helical" evidence="1">
    <location>
        <begin position="478"/>
        <end position="498"/>
    </location>
</feature>
<keyword evidence="1" id="KW-1133">Transmembrane helix</keyword>
<dbReference type="PANTHER" id="PTHR11360">
    <property type="entry name" value="MONOCARBOXYLATE TRANSPORTER"/>
    <property type="match status" value="1"/>
</dbReference>
<feature type="transmembrane region" description="Helical" evidence="1">
    <location>
        <begin position="415"/>
        <end position="434"/>
    </location>
</feature>
<proteinExistence type="predicted"/>
<dbReference type="InterPro" id="IPR011701">
    <property type="entry name" value="MFS"/>
</dbReference>
<evidence type="ECO:0008006" key="4">
    <source>
        <dbReference type="Google" id="ProtNLM"/>
    </source>
</evidence>
<dbReference type="Pfam" id="PF07690">
    <property type="entry name" value="MFS_1"/>
    <property type="match status" value="1"/>
</dbReference>
<dbReference type="InterPro" id="IPR050327">
    <property type="entry name" value="Proton-linked_MCT"/>
</dbReference>
<accession>A0A418EU26</accession>
<feature type="transmembrane region" description="Helical" evidence="1">
    <location>
        <begin position="83"/>
        <end position="102"/>
    </location>
</feature>
<dbReference type="EMBL" id="QUTH01003503">
    <property type="protein sequence ID" value="RHZ18954.1"/>
    <property type="molecule type" value="Genomic_DNA"/>
</dbReference>
<organism evidence="2 3">
    <name type="scientific">Aphanomyces astaci</name>
    <name type="common">Crayfish plague agent</name>
    <dbReference type="NCBI Taxonomy" id="112090"/>
    <lineage>
        <taxon>Eukaryota</taxon>
        <taxon>Sar</taxon>
        <taxon>Stramenopiles</taxon>
        <taxon>Oomycota</taxon>
        <taxon>Saprolegniomycetes</taxon>
        <taxon>Saprolegniales</taxon>
        <taxon>Verrucalvaceae</taxon>
        <taxon>Aphanomyces</taxon>
    </lineage>
</organism>
<dbReference type="InterPro" id="IPR036259">
    <property type="entry name" value="MFS_trans_sf"/>
</dbReference>
<feature type="transmembrane region" description="Helical" evidence="1">
    <location>
        <begin position="240"/>
        <end position="259"/>
    </location>
</feature>
<evidence type="ECO:0000313" key="2">
    <source>
        <dbReference type="EMBL" id="RHZ18954.1"/>
    </source>
</evidence>
<dbReference type="Gene3D" id="1.20.1250.20">
    <property type="entry name" value="MFS general substrate transporter like domains"/>
    <property type="match status" value="2"/>
</dbReference>
<dbReference type="GO" id="GO:0022857">
    <property type="term" value="F:transmembrane transporter activity"/>
    <property type="evidence" value="ECO:0007669"/>
    <property type="project" value="InterPro"/>
</dbReference>
<keyword evidence="1" id="KW-0812">Transmembrane</keyword>
<evidence type="ECO:0000256" key="1">
    <source>
        <dbReference type="SAM" id="Phobius"/>
    </source>
</evidence>
<dbReference type="PANTHER" id="PTHR11360:SF317">
    <property type="entry name" value="MAJOR FACILITATOR SUPERFAMILY (MFS) PROFILE DOMAIN-CONTAINING PROTEIN-RELATED"/>
    <property type="match status" value="1"/>
</dbReference>
<evidence type="ECO:0000313" key="3">
    <source>
        <dbReference type="Proteomes" id="UP000285430"/>
    </source>
</evidence>
<feature type="transmembrane region" description="Helical" evidence="1">
    <location>
        <begin position="446"/>
        <end position="466"/>
    </location>
</feature>
<feature type="transmembrane region" description="Helical" evidence="1">
    <location>
        <begin position="193"/>
        <end position="211"/>
    </location>
</feature>
<reference evidence="2 3" key="1">
    <citation type="submission" date="2018-08" db="EMBL/GenBank/DDBJ databases">
        <title>Aphanomyces genome sequencing and annotation.</title>
        <authorList>
            <person name="Minardi D."/>
            <person name="Oidtmann B."/>
            <person name="Van Der Giezen M."/>
            <person name="Studholme D.J."/>
        </authorList>
    </citation>
    <scope>NUCLEOTIDE SEQUENCE [LARGE SCALE GENOMIC DNA]</scope>
    <source>
        <strain evidence="2 3">Da</strain>
    </source>
</reference>
<name>A0A418EU26_APHAT</name>